<gene>
    <name evidence="3" type="ORF">IE37_00239</name>
</gene>
<reference evidence="3 4" key="1">
    <citation type="submission" date="2018-05" db="EMBL/GenBank/DDBJ databases">
        <title>The Hungate 1000. A catalogue of reference genomes from the rumen microbiome.</title>
        <authorList>
            <person name="Kelly W."/>
        </authorList>
    </citation>
    <scope>NUCLEOTIDE SEQUENCE [LARGE SCALE GENOMIC DNA]</scope>
    <source>
        <strain evidence="3 4">SAb67</strain>
    </source>
</reference>
<comment type="caution">
    <text evidence="3">The sequence shown here is derived from an EMBL/GenBank/DDBJ whole genome shotgun (WGS) entry which is preliminary data.</text>
</comment>
<protein>
    <submittedName>
        <fullName evidence="3">TerB-like protein</fullName>
    </submittedName>
</protein>
<dbReference type="EMBL" id="QGDI01000001">
    <property type="protein sequence ID" value="PWJ15344.1"/>
    <property type="molecule type" value="Genomic_DNA"/>
</dbReference>
<evidence type="ECO:0000259" key="1">
    <source>
        <dbReference type="Pfam" id="PF13208"/>
    </source>
</evidence>
<dbReference type="OrthoDB" id="2663344at2"/>
<feature type="domain" description="TerB N-terminal" evidence="1">
    <location>
        <begin position="39"/>
        <end position="236"/>
    </location>
</feature>
<proteinExistence type="predicted"/>
<organism evidence="3 4">
    <name type="scientific">Ruminococcus flavefaciens</name>
    <dbReference type="NCBI Taxonomy" id="1265"/>
    <lineage>
        <taxon>Bacteria</taxon>
        <taxon>Bacillati</taxon>
        <taxon>Bacillota</taxon>
        <taxon>Clostridia</taxon>
        <taxon>Eubacteriales</taxon>
        <taxon>Oscillospiraceae</taxon>
        <taxon>Ruminococcus</taxon>
    </lineage>
</organism>
<dbReference type="InterPro" id="IPR028932">
    <property type="entry name" value="TerB-C"/>
</dbReference>
<evidence type="ECO:0000313" key="4">
    <source>
        <dbReference type="Proteomes" id="UP000245720"/>
    </source>
</evidence>
<evidence type="ECO:0000259" key="2">
    <source>
        <dbReference type="Pfam" id="PF15615"/>
    </source>
</evidence>
<name>A0A315Y7B5_RUMFL</name>
<sequence length="502" mass="58402">MSDTKEILQQILNDEKLLKSRAFRDRVYTDEPIIRTASQLPRPKTPEKIKEMRGLAFTPEAYWKTSAWLFYTQGKFMEDFEDVFPYNEDFVKYYPSYRDMTTEQLRGYFSWRTKVRKGKVEKAPEPFVYVYLYELINCIGYSEPTECFKQFSGFCQQYASIDDSIAKYTDTWLKDFIVYYGLDSSFADELEDIRYDKQLLTLIHWNEHSNDELFAAIDDLSSYQLKKSLFYVAFPEDIKEVVVRSFISLSDFFRDKRKNSLCDKLFGNIVECSYNMFASSIFYDRQSLRDCEYALNEIHSFTCKSGKWKCRKYFGNRGRNGHLGDLVKAIDSLMREKKDFKHKISYTGVSKTAVKLIQAEIDTLYEGQRRAEATKIEIDLSKLAGIRKSADSTREKLLVDDEEPEIITAPHEPVVSEAVSEVNDESPLDSDEKLFIKALLYGRDTNAAAKSCGKMVSILADSINEKLFDLFGDTVIDFSADSPELIEDYTDELREMFPDNKE</sequence>
<dbReference type="AlphaFoldDB" id="A0A315Y7B5"/>
<evidence type="ECO:0000313" key="3">
    <source>
        <dbReference type="EMBL" id="PWJ15344.1"/>
    </source>
</evidence>
<accession>A0A315Y7B5</accession>
<dbReference type="RefSeq" id="WP_109725147.1">
    <property type="nucleotide sequence ID" value="NZ_QGDI01000001.1"/>
</dbReference>
<feature type="domain" description="TerB-C" evidence="2">
    <location>
        <begin position="366"/>
        <end position="494"/>
    </location>
</feature>
<dbReference type="Proteomes" id="UP000245720">
    <property type="component" value="Unassembled WGS sequence"/>
</dbReference>
<dbReference type="InterPro" id="IPR025266">
    <property type="entry name" value="TerB_N"/>
</dbReference>
<dbReference type="Pfam" id="PF13208">
    <property type="entry name" value="TerB_N"/>
    <property type="match status" value="1"/>
</dbReference>
<dbReference type="Pfam" id="PF15615">
    <property type="entry name" value="TerB_C"/>
    <property type="match status" value="1"/>
</dbReference>